<dbReference type="Proteomes" id="UP000034063">
    <property type="component" value="Unassembled WGS sequence"/>
</dbReference>
<accession>A0A0G1JPU8</accession>
<evidence type="ECO:0000313" key="2">
    <source>
        <dbReference type="Proteomes" id="UP000034063"/>
    </source>
</evidence>
<gene>
    <name evidence="1" type="ORF">UW37_C0035G0001</name>
</gene>
<dbReference type="EMBL" id="LCIB01000035">
    <property type="protein sequence ID" value="KKT45987.1"/>
    <property type="molecule type" value="Genomic_DNA"/>
</dbReference>
<sequence length="217" mass="23854">MLFLLPMGVVAVENQASPTATATPAKNKQVEDLKERLATKVAQLSQSERRAIYGTVKATTISTLTVETSTKDIKIELTDDIKVFQMLKAKRTALTTEDLAKDDTVSVFGNWDTAVEVLKAKVIFIHHNASEDTKRVFGTITEVKKSDYTITISTKDEKTYVVDFETATKTSVWTKEKGIEKGGFSKLTVGDTILVVGTAVPKKENRISALRILNIGN</sequence>
<evidence type="ECO:0008006" key="3">
    <source>
        <dbReference type="Google" id="ProtNLM"/>
    </source>
</evidence>
<evidence type="ECO:0000313" key="1">
    <source>
        <dbReference type="EMBL" id="KKT45987.1"/>
    </source>
</evidence>
<dbReference type="AlphaFoldDB" id="A0A0G1JPU8"/>
<feature type="non-terminal residue" evidence="1">
    <location>
        <position position="217"/>
    </location>
</feature>
<comment type="caution">
    <text evidence="1">The sequence shown here is derived from an EMBL/GenBank/DDBJ whole genome shotgun (WGS) entry which is preliminary data.</text>
</comment>
<organism evidence="1 2">
    <name type="scientific">Candidatus Gottesmanbacteria bacterium GW2011_GWA2_44_17</name>
    <dbReference type="NCBI Taxonomy" id="1618444"/>
    <lineage>
        <taxon>Bacteria</taxon>
        <taxon>Candidatus Gottesmaniibacteriota</taxon>
    </lineage>
</organism>
<proteinExistence type="predicted"/>
<name>A0A0G1JPU8_9BACT</name>
<reference evidence="1 2" key="1">
    <citation type="journal article" date="2015" name="Nature">
        <title>rRNA introns, odd ribosomes, and small enigmatic genomes across a large radiation of phyla.</title>
        <authorList>
            <person name="Brown C.T."/>
            <person name="Hug L.A."/>
            <person name="Thomas B.C."/>
            <person name="Sharon I."/>
            <person name="Castelle C.J."/>
            <person name="Singh A."/>
            <person name="Wilkins M.J."/>
            <person name="Williams K.H."/>
            <person name="Banfield J.F."/>
        </authorList>
    </citation>
    <scope>NUCLEOTIDE SEQUENCE [LARGE SCALE GENOMIC DNA]</scope>
</reference>
<protein>
    <recommendedName>
        <fullName evidence="3">DUF5666 domain-containing protein</fullName>
    </recommendedName>
</protein>